<evidence type="ECO:0000256" key="1">
    <source>
        <dbReference type="SAM" id="Phobius"/>
    </source>
</evidence>
<protein>
    <submittedName>
        <fullName evidence="2">ABC2_membrane domain-containing protein</fullName>
    </submittedName>
</protein>
<name>A0A0R3UPH6_MESCO</name>
<reference evidence="2" key="1">
    <citation type="submission" date="2017-02" db="UniProtKB">
        <authorList>
            <consortium name="WormBaseParasite"/>
        </authorList>
    </citation>
    <scope>IDENTIFICATION</scope>
</reference>
<sequence length="101" mass="11337">LRLFALSMCVASCAQVHLVVVLGSCPSPLLIFLLLPIVYAPKRLLNFPSVSFSLSWSVVSTRMDRHSYPNYLPIIAISVVSFLFIFQTPKAFLRKYMLSQG</sequence>
<keyword evidence="1" id="KW-0812">Transmembrane</keyword>
<dbReference type="AlphaFoldDB" id="A0A0R3UPH6"/>
<feature type="transmembrane region" description="Helical" evidence="1">
    <location>
        <begin position="68"/>
        <end position="86"/>
    </location>
</feature>
<evidence type="ECO:0000313" key="2">
    <source>
        <dbReference type="WBParaSite" id="MCOS_0000975101-mRNA-1"/>
    </source>
</evidence>
<proteinExistence type="predicted"/>
<keyword evidence="1" id="KW-1133">Transmembrane helix</keyword>
<accession>A0A0R3UPH6</accession>
<keyword evidence="1" id="KW-0472">Membrane</keyword>
<organism evidence="2">
    <name type="scientific">Mesocestoides corti</name>
    <name type="common">Flatworm</name>
    <dbReference type="NCBI Taxonomy" id="53468"/>
    <lineage>
        <taxon>Eukaryota</taxon>
        <taxon>Metazoa</taxon>
        <taxon>Spiralia</taxon>
        <taxon>Lophotrochozoa</taxon>
        <taxon>Platyhelminthes</taxon>
        <taxon>Cestoda</taxon>
        <taxon>Eucestoda</taxon>
        <taxon>Cyclophyllidea</taxon>
        <taxon>Mesocestoididae</taxon>
        <taxon>Mesocestoides</taxon>
    </lineage>
</organism>
<dbReference type="WBParaSite" id="MCOS_0000975101-mRNA-1">
    <property type="protein sequence ID" value="MCOS_0000975101-mRNA-1"/>
    <property type="gene ID" value="MCOS_0000975101"/>
</dbReference>